<dbReference type="InterPro" id="IPR050275">
    <property type="entry name" value="PGM_Phosphatase"/>
</dbReference>
<dbReference type="CDD" id="cd07040">
    <property type="entry name" value="HP"/>
    <property type="match status" value="1"/>
</dbReference>
<dbReference type="Pfam" id="PF00300">
    <property type="entry name" value="His_Phos_1"/>
    <property type="match status" value="1"/>
</dbReference>
<sequence>MKLIFIRHGEGKHTKDLPMSLQVENPPLTKEGEKQALLLQSSLPLEETDVLIASPTLRTLQTAAIWSSQMFCRKVTHPYISPRIFPYRKGARTLPCDQLLNQQLIQELFPSFSLGESINGILWNEGVNTISETEFWNIADQFINWCCTLKAERIYVVSHDGTITAYRQYLQKQALTREDFLEETGIYEMTLGTEGFI</sequence>
<dbReference type="SMART" id="SM00855">
    <property type="entry name" value="PGAM"/>
    <property type="match status" value="1"/>
</dbReference>
<dbReference type="InterPro" id="IPR013078">
    <property type="entry name" value="His_Pase_superF_clade-1"/>
</dbReference>
<dbReference type="PANTHER" id="PTHR48100:SF1">
    <property type="entry name" value="HISTIDINE PHOSPHATASE FAMILY PROTEIN-RELATED"/>
    <property type="match status" value="1"/>
</dbReference>
<dbReference type="Proteomes" id="UP000221020">
    <property type="component" value="Unassembled WGS sequence"/>
</dbReference>
<gene>
    <name evidence="1" type="ORF">CON65_00120</name>
</gene>
<accession>A0AA91VGB9</accession>
<dbReference type="GO" id="GO:0016791">
    <property type="term" value="F:phosphatase activity"/>
    <property type="evidence" value="ECO:0007669"/>
    <property type="project" value="TreeGrafter"/>
</dbReference>
<name>A0AA91VGB9_9BACI</name>
<reference evidence="1 2" key="1">
    <citation type="submission" date="2017-09" db="EMBL/GenBank/DDBJ databases">
        <title>Large-scale bioinformatics analysis of Bacillus genomes uncovers conserved roles of natural products in bacterial physiology.</title>
        <authorList>
            <consortium name="Agbiome Team Llc"/>
            <person name="Bleich R.M."/>
            <person name="Grubbs K.J."/>
            <person name="Santa Maria K.C."/>
            <person name="Allen S.E."/>
            <person name="Farag S."/>
            <person name="Shank E.A."/>
            <person name="Bowers A."/>
        </authorList>
    </citation>
    <scope>NUCLEOTIDE SEQUENCE [LARGE SCALE GENOMIC DNA]</scope>
    <source>
        <strain evidence="1 2">AFS092012</strain>
    </source>
</reference>
<dbReference type="GO" id="GO:0005737">
    <property type="term" value="C:cytoplasm"/>
    <property type="evidence" value="ECO:0007669"/>
    <property type="project" value="TreeGrafter"/>
</dbReference>
<comment type="caution">
    <text evidence="1">The sequence shown here is derived from an EMBL/GenBank/DDBJ whole genome shotgun (WGS) entry which is preliminary data.</text>
</comment>
<evidence type="ECO:0000313" key="1">
    <source>
        <dbReference type="EMBL" id="PED84546.1"/>
    </source>
</evidence>
<proteinExistence type="predicted"/>
<dbReference type="InterPro" id="IPR029033">
    <property type="entry name" value="His_PPase_superfam"/>
</dbReference>
<dbReference type="RefSeq" id="WP_097896985.1">
    <property type="nucleotide sequence ID" value="NZ_NVOR01000003.1"/>
</dbReference>
<dbReference type="EMBL" id="NVOR01000003">
    <property type="protein sequence ID" value="PED84546.1"/>
    <property type="molecule type" value="Genomic_DNA"/>
</dbReference>
<dbReference type="PANTHER" id="PTHR48100">
    <property type="entry name" value="BROAD-SPECIFICITY PHOSPHATASE YOR283W-RELATED"/>
    <property type="match status" value="1"/>
</dbReference>
<dbReference type="SUPFAM" id="SSF53254">
    <property type="entry name" value="Phosphoglycerate mutase-like"/>
    <property type="match status" value="1"/>
</dbReference>
<protein>
    <submittedName>
        <fullName evidence="1">Histidine phosphatase family protein</fullName>
    </submittedName>
</protein>
<organism evidence="1 2">
    <name type="scientific">Bacillus pseudomycoides</name>
    <dbReference type="NCBI Taxonomy" id="64104"/>
    <lineage>
        <taxon>Bacteria</taxon>
        <taxon>Bacillati</taxon>
        <taxon>Bacillota</taxon>
        <taxon>Bacilli</taxon>
        <taxon>Bacillales</taxon>
        <taxon>Bacillaceae</taxon>
        <taxon>Bacillus</taxon>
        <taxon>Bacillus cereus group</taxon>
    </lineage>
</organism>
<evidence type="ECO:0000313" key="2">
    <source>
        <dbReference type="Proteomes" id="UP000221020"/>
    </source>
</evidence>
<dbReference type="Gene3D" id="3.40.50.1240">
    <property type="entry name" value="Phosphoglycerate mutase-like"/>
    <property type="match status" value="1"/>
</dbReference>
<dbReference type="AlphaFoldDB" id="A0AA91VGB9"/>